<dbReference type="InterPro" id="IPR025646">
    <property type="entry name" value="DUF4350"/>
</dbReference>
<dbReference type="AlphaFoldDB" id="A0A0D0IX89"/>
<organism evidence="2 3">
    <name type="scientific">Prevotella pectinovora</name>
    <dbReference type="NCBI Taxonomy" id="1602169"/>
    <lineage>
        <taxon>Bacteria</taxon>
        <taxon>Pseudomonadati</taxon>
        <taxon>Bacteroidota</taxon>
        <taxon>Bacteroidia</taxon>
        <taxon>Bacteroidales</taxon>
        <taxon>Prevotellaceae</taxon>
        <taxon>Prevotella</taxon>
    </lineage>
</organism>
<dbReference type="STRING" id="1602171.ST44_12575"/>
<sequence length="470" mass="54250">MKTSRGFIMTILSLLAVLIVLQLSMPHKYVWLETHDGNDSEPYGCMVFDSVMRSSMPKGYEVTDKRLNQIADGRHNVLIAAEKLNLSETEADALKRMLNNGATVMIAVTNFLRDETDSILAYDYGVVHCKYLFRDVSNLINQNNDNDYRPYTTIFYDKSNGSTPEKMQLYDFMFGSYLLCDEESEYREIAHVFNHDRANPYARIYFKSNQQRQKEIMKEPDEGTRLRKLEDFNEEFYKGNDYYNDDLPPVKHPVAIEKKVGKGRLIVVASALPFSNYGILSRRNTRLTSLLMAELADKPTLRSTKGTSRFSDSMLPGKEEKTPLDYVFSQPSLTEAWQLMLFTILLFLIFNARRRQRVIPVYKAPRNHNIEFVKLIGTLYWQRHDNNDLLQKKYATFVDAIRHSTAADITNIADDEENSQAIAALTGMPHDRIIETLKQLRFLVSNELQVSDSEMKKAIDSMNEITRKLS</sequence>
<evidence type="ECO:0000313" key="2">
    <source>
        <dbReference type="EMBL" id="KIP60155.1"/>
    </source>
</evidence>
<dbReference type="RefSeq" id="WP_042520207.1">
    <property type="nucleotide sequence ID" value="NZ_JXQK01000088.1"/>
</dbReference>
<accession>A0A0D0IX89</accession>
<dbReference type="Pfam" id="PF14258">
    <property type="entry name" value="DUF4350"/>
    <property type="match status" value="1"/>
</dbReference>
<protein>
    <submittedName>
        <fullName evidence="2">Contig88, whole genome shotgun sequence</fullName>
    </submittedName>
</protein>
<proteinExistence type="predicted"/>
<feature type="domain" description="DUF4350" evidence="1">
    <location>
        <begin position="39"/>
        <end position="113"/>
    </location>
</feature>
<gene>
    <name evidence="2" type="ORF">ST44_12575</name>
</gene>
<dbReference type="Proteomes" id="UP000032046">
    <property type="component" value="Unassembled WGS sequence"/>
</dbReference>
<comment type="caution">
    <text evidence="2">The sequence shown here is derived from an EMBL/GenBank/DDBJ whole genome shotgun (WGS) entry which is preliminary data.</text>
</comment>
<keyword evidence="3" id="KW-1185">Reference proteome</keyword>
<reference evidence="2 3" key="1">
    <citation type="submission" date="2015-01" db="EMBL/GenBank/DDBJ databases">
        <title>Comparative genomics of non-oral Prevotella species.</title>
        <authorList>
            <person name="Accetto T."/>
            <person name="Nograsek B."/>
            <person name="Avgustin G."/>
        </authorList>
    </citation>
    <scope>NUCLEOTIDE SEQUENCE [LARGE SCALE GENOMIC DNA]</scope>
    <source>
        <strain evidence="2 3">P5-119</strain>
    </source>
</reference>
<dbReference type="EMBL" id="JXQK01000088">
    <property type="protein sequence ID" value="KIP60155.1"/>
    <property type="molecule type" value="Genomic_DNA"/>
</dbReference>
<evidence type="ECO:0000313" key="3">
    <source>
        <dbReference type="Proteomes" id="UP000032046"/>
    </source>
</evidence>
<name>A0A0D0IX89_9BACT</name>
<evidence type="ECO:0000259" key="1">
    <source>
        <dbReference type="Pfam" id="PF14258"/>
    </source>
</evidence>